<reference evidence="2 3" key="2">
    <citation type="journal article" date="2018" name="Hortic Res">
        <title>Improved Brassica rapa reference genome by single-molecule sequencing and chromosome conformation capture technologies.</title>
        <authorList>
            <person name="Zhang L."/>
            <person name="Cai X."/>
            <person name="Wu J."/>
            <person name="Liu M."/>
            <person name="Grob S."/>
            <person name="Cheng F."/>
            <person name="Liang J."/>
            <person name="Cai C."/>
            <person name="Liu Z."/>
            <person name="Liu B."/>
            <person name="Wang F."/>
            <person name="Li S."/>
            <person name="Liu F."/>
            <person name="Li X."/>
            <person name="Cheng L."/>
            <person name="Yang W."/>
            <person name="Li M.H."/>
            <person name="Grossniklaus U."/>
            <person name="Zheng H."/>
            <person name="Wang X."/>
        </authorList>
    </citation>
    <scope>NUCLEOTIDE SEQUENCE [LARGE SCALE GENOMIC DNA]</scope>
    <source>
        <strain evidence="2 3">cv. Chiifu-401-42</strain>
    </source>
</reference>
<keyword evidence="3" id="KW-1185">Reference proteome</keyword>
<name>M4D9A2_BRACM</name>
<feature type="compositionally biased region" description="Basic and acidic residues" evidence="1">
    <location>
        <begin position="39"/>
        <end position="50"/>
    </location>
</feature>
<dbReference type="HOGENOM" id="CLU_2018430_0_0_1"/>
<dbReference type="InParanoid" id="M4D9A2"/>
<dbReference type="AlphaFoldDB" id="M4D9A2"/>
<evidence type="ECO:0000313" key="3">
    <source>
        <dbReference type="Proteomes" id="UP000011750"/>
    </source>
</evidence>
<protein>
    <submittedName>
        <fullName evidence="2">Uncharacterized protein</fullName>
    </submittedName>
</protein>
<organism evidence="2 3">
    <name type="scientific">Brassica campestris</name>
    <name type="common">Field mustard</name>
    <dbReference type="NCBI Taxonomy" id="3711"/>
    <lineage>
        <taxon>Eukaryota</taxon>
        <taxon>Viridiplantae</taxon>
        <taxon>Streptophyta</taxon>
        <taxon>Embryophyta</taxon>
        <taxon>Tracheophyta</taxon>
        <taxon>Spermatophyta</taxon>
        <taxon>Magnoliopsida</taxon>
        <taxon>eudicotyledons</taxon>
        <taxon>Gunneridae</taxon>
        <taxon>Pentapetalae</taxon>
        <taxon>rosids</taxon>
        <taxon>malvids</taxon>
        <taxon>Brassicales</taxon>
        <taxon>Brassicaceae</taxon>
        <taxon>Brassiceae</taxon>
        <taxon>Brassica</taxon>
    </lineage>
</organism>
<reference evidence="2 3" key="1">
    <citation type="journal article" date="2011" name="Nat. Genet.">
        <title>The genome of the mesopolyploid crop species Brassica rapa.</title>
        <authorList>
            <consortium name="Brassica rapa Genome Sequencing Project Consortium"/>
            <person name="Wang X."/>
            <person name="Wang H."/>
            <person name="Wang J."/>
            <person name="Sun R."/>
            <person name="Wu J."/>
            <person name="Liu S."/>
            <person name="Bai Y."/>
            <person name="Mun J.H."/>
            <person name="Bancroft I."/>
            <person name="Cheng F."/>
            <person name="Huang S."/>
            <person name="Li X."/>
            <person name="Hua W."/>
            <person name="Wang J."/>
            <person name="Wang X."/>
            <person name="Freeling M."/>
            <person name="Pires J.C."/>
            <person name="Paterson A.H."/>
            <person name="Chalhoub B."/>
            <person name="Wang B."/>
            <person name="Hayward A."/>
            <person name="Sharpe A.G."/>
            <person name="Park B.S."/>
            <person name="Weisshaar B."/>
            <person name="Liu B."/>
            <person name="Li B."/>
            <person name="Liu B."/>
            <person name="Tong C."/>
            <person name="Song C."/>
            <person name="Duran C."/>
            <person name="Peng C."/>
            <person name="Geng C."/>
            <person name="Koh C."/>
            <person name="Lin C."/>
            <person name="Edwards D."/>
            <person name="Mu D."/>
            <person name="Shen D."/>
            <person name="Soumpourou E."/>
            <person name="Li F."/>
            <person name="Fraser F."/>
            <person name="Conant G."/>
            <person name="Lassalle G."/>
            <person name="King G.J."/>
            <person name="Bonnema G."/>
            <person name="Tang H."/>
            <person name="Wang H."/>
            <person name="Belcram H."/>
            <person name="Zhou H."/>
            <person name="Hirakawa H."/>
            <person name="Abe H."/>
            <person name="Guo H."/>
            <person name="Wang H."/>
            <person name="Jin H."/>
            <person name="Parkin I.A."/>
            <person name="Batley J."/>
            <person name="Kim J.S."/>
            <person name="Just J."/>
            <person name="Li J."/>
            <person name="Xu J."/>
            <person name="Deng J."/>
            <person name="Kim J.A."/>
            <person name="Li J."/>
            <person name="Yu J."/>
            <person name="Meng J."/>
            <person name="Wang J."/>
            <person name="Min J."/>
            <person name="Poulain J."/>
            <person name="Wang J."/>
            <person name="Hatakeyama K."/>
            <person name="Wu K."/>
            <person name="Wang L."/>
            <person name="Fang L."/>
            <person name="Trick M."/>
            <person name="Links M.G."/>
            <person name="Zhao M."/>
            <person name="Jin M."/>
            <person name="Ramchiary N."/>
            <person name="Drou N."/>
            <person name="Berkman P.J."/>
            <person name="Cai Q."/>
            <person name="Huang Q."/>
            <person name="Li R."/>
            <person name="Tabata S."/>
            <person name="Cheng S."/>
            <person name="Zhang S."/>
            <person name="Zhang S."/>
            <person name="Huang S."/>
            <person name="Sato S."/>
            <person name="Sun S."/>
            <person name="Kwon S.J."/>
            <person name="Choi S.R."/>
            <person name="Lee T.H."/>
            <person name="Fan W."/>
            <person name="Zhao X."/>
            <person name="Tan X."/>
            <person name="Xu X."/>
            <person name="Wang Y."/>
            <person name="Qiu Y."/>
            <person name="Yin Y."/>
            <person name="Li Y."/>
            <person name="Du Y."/>
            <person name="Liao Y."/>
            <person name="Lim Y."/>
            <person name="Narusaka Y."/>
            <person name="Wang Y."/>
            <person name="Wang Z."/>
            <person name="Li Z."/>
            <person name="Wang Z."/>
            <person name="Xiong Z."/>
            <person name="Zhang Z."/>
        </authorList>
    </citation>
    <scope>NUCLEOTIDE SEQUENCE [LARGE SCALE GENOMIC DNA]</scope>
    <source>
        <strain evidence="2 3">cv. Chiifu-401-42</strain>
    </source>
</reference>
<dbReference type="Proteomes" id="UP000011750">
    <property type="component" value="Chromosome A03"/>
</dbReference>
<dbReference type="Gramene" id="Bra013062.1">
    <property type="protein sequence ID" value="Bra013062.1-P"/>
    <property type="gene ID" value="Bra013062"/>
</dbReference>
<dbReference type="EnsemblPlants" id="Bra013062.1">
    <property type="protein sequence ID" value="Bra013062.1-P"/>
    <property type="gene ID" value="Bra013062"/>
</dbReference>
<accession>M4D9A2</accession>
<proteinExistence type="predicted"/>
<reference evidence="2" key="3">
    <citation type="submission" date="2023-03" db="UniProtKB">
        <authorList>
            <consortium name="EnsemblPlants"/>
        </authorList>
    </citation>
    <scope>IDENTIFICATION</scope>
    <source>
        <strain evidence="2">cv. Chiifu-401-42</strain>
    </source>
</reference>
<feature type="region of interest" description="Disordered" evidence="1">
    <location>
        <begin position="36"/>
        <end position="58"/>
    </location>
</feature>
<sequence length="123" mass="13476">MEAALTAYLAFSEVARVLTYRVRRGMGTAWVCLGNVPDTSKENPGRHDSTGDGFGEGSRTTLFLVSSREESANSLNETEETLNEKLWLPLLNVRLVFLEIRAGGFAALKDGPIEEDPNSIDKS</sequence>
<evidence type="ECO:0000256" key="1">
    <source>
        <dbReference type="SAM" id="MobiDB-lite"/>
    </source>
</evidence>
<evidence type="ECO:0000313" key="2">
    <source>
        <dbReference type="EnsemblPlants" id="Bra013062.1-P"/>
    </source>
</evidence>